<dbReference type="InterPro" id="IPR013578">
    <property type="entry name" value="Peptidase_M16C_assoc"/>
</dbReference>
<sequence length="973" mass="110067">MTAINWKIGERLHGFILRDEQAVDAIDATARVFEHVGTGAKLLQLANGDPNNVFAVGFKTPPRDHTGLTHILEHSVLCGSRKYPVKQPFKEMLKGSLSTFLNALTFSDKTVYPVASRNWQDFRNLVSVYVDAVFFPKIHTTPEIFLQEGWHYSLPTATDPLTISGVVYNEMKGVYSSPDSLLGRMAKYSLYPDTPYGFDSGGNPDHIPDLTLEQFLAYHRTHYHPSNSYFYLYGNGNVVEMLKLIHEEALVSFAKREVRHPSLVQSPFPAPVEKTVAYPAPSTEGRTLYSASYAIGQATDPVQAMMLTLMAYVLFYSPASPLKRTLLDAGIGKVVSGLIDPSMRQPMFCVLVKHAESGMLGRFQQVLTETLRRLVTKGIDPELLQAGINWLEVSLREPDQGGPAGLTYYFKVMNSWLHGGDPLAHLRYDDTLAKLRAGLKRGGGEQWIQTWLLDNRHAAFVVLEPSVTLAEEREKAWKEKLERMKRALSEPDKKRLIDQTQRLQARQRMADRAEDLARLPVLSLKELPAHPEPIRLEKTREQGIPVLFTPQATKGIHYLQLLFDTQAVPQERIPYIPLLAYVLGKMSTRRYPYGRLSNAMHILTGGMQFKVQTYPKPQPKAGFTSLFQVGVKLLPQQWSAFPELLNEILAQTRFEEKERLLQLIRELKAQRESSFTRNGHQIALMRVASTLSDKGQYDEMLYGIQLYRFLNQLERDFADRSDEIVWRLQQTARLIFQRDQLTVHLMAAGEEKGTLQRFLEKWVPTLAADPVVPQAYQFVSDKRTEAFYGPSGVQYVAQGGGLAGAGGRYEGNWVVLKTLLETEYLWNRIRVQGGAYGAMCSLSRMGTLAFVSYRDPHLKETLAVYEQIPSYLRRLDMSRDEWKRLLIGTIRKLDPARSPSQKGEVAILRHFSGITDEMLREEWEQVLRATIANVRRLAPVVEGVLKEGRICVIGNEAKIKASAGLFDQVGPLT</sequence>
<protein>
    <submittedName>
        <fullName evidence="2">Insulinase family protein</fullName>
    </submittedName>
</protein>
<evidence type="ECO:0000259" key="1">
    <source>
        <dbReference type="SMART" id="SM01264"/>
    </source>
</evidence>
<name>A0ABW2RM60_9BACL</name>
<dbReference type="RefSeq" id="WP_379865632.1">
    <property type="nucleotide sequence ID" value="NZ_JBHTBW010000044.1"/>
</dbReference>
<evidence type="ECO:0000313" key="2">
    <source>
        <dbReference type="EMBL" id="MFC7442028.1"/>
    </source>
</evidence>
<dbReference type="InterPro" id="IPR055130">
    <property type="entry name" value="PreP_C"/>
</dbReference>
<dbReference type="PANTHER" id="PTHR43016">
    <property type="entry name" value="PRESEQUENCE PROTEASE"/>
    <property type="match status" value="1"/>
</dbReference>
<dbReference type="Pfam" id="PF08367">
    <property type="entry name" value="M16C_assoc"/>
    <property type="match status" value="1"/>
</dbReference>
<organism evidence="2 3">
    <name type="scientific">Laceyella putida</name>
    <dbReference type="NCBI Taxonomy" id="110101"/>
    <lineage>
        <taxon>Bacteria</taxon>
        <taxon>Bacillati</taxon>
        <taxon>Bacillota</taxon>
        <taxon>Bacilli</taxon>
        <taxon>Bacillales</taxon>
        <taxon>Thermoactinomycetaceae</taxon>
        <taxon>Laceyella</taxon>
    </lineage>
</organism>
<dbReference type="EMBL" id="JBHTBW010000044">
    <property type="protein sequence ID" value="MFC7442028.1"/>
    <property type="molecule type" value="Genomic_DNA"/>
</dbReference>
<dbReference type="Pfam" id="PF05193">
    <property type="entry name" value="Peptidase_M16_C"/>
    <property type="match status" value="1"/>
</dbReference>
<proteinExistence type="predicted"/>
<dbReference type="Pfam" id="PF22516">
    <property type="entry name" value="PreP_C"/>
    <property type="match status" value="1"/>
</dbReference>
<keyword evidence="3" id="KW-1185">Reference proteome</keyword>
<feature type="domain" description="Peptidase M16C associated" evidence="1">
    <location>
        <begin position="463"/>
        <end position="713"/>
    </location>
</feature>
<dbReference type="InterPro" id="IPR007863">
    <property type="entry name" value="Peptidase_M16_C"/>
</dbReference>
<gene>
    <name evidence="2" type="ORF">ACFQNG_13085</name>
</gene>
<dbReference type="SUPFAM" id="SSF63411">
    <property type="entry name" value="LuxS/MPP-like metallohydrolase"/>
    <property type="match status" value="4"/>
</dbReference>
<dbReference type="InterPro" id="IPR011249">
    <property type="entry name" value="Metalloenz_LuxS/M16"/>
</dbReference>
<dbReference type="PANTHER" id="PTHR43016:SF13">
    <property type="entry name" value="PRESEQUENCE PROTEASE, MITOCHONDRIAL"/>
    <property type="match status" value="1"/>
</dbReference>
<evidence type="ECO:0000313" key="3">
    <source>
        <dbReference type="Proteomes" id="UP001596500"/>
    </source>
</evidence>
<dbReference type="Proteomes" id="UP001596500">
    <property type="component" value="Unassembled WGS sequence"/>
</dbReference>
<comment type="caution">
    <text evidence="2">The sequence shown here is derived from an EMBL/GenBank/DDBJ whole genome shotgun (WGS) entry which is preliminary data.</text>
</comment>
<accession>A0ABW2RM60</accession>
<reference evidence="3" key="1">
    <citation type="journal article" date="2019" name="Int. J. Syst. Evol. Microbiol.">
        <title>The Global Catalogue of Microorganisms (GCM) 10K type strain sequencing project: providing services to taxonomists for standard genome sequencing and annotation.</title>
        <authorList>
            <consortium name="The Broad Institute Genomics Platform"/>
            <consortium name="The Broad Institute Genome Sequencing Center for Infectious Disease"/>
            <person name="Wu L."/>
            <person name="Ma J."/>
        </authorList>
    </citation>
    <scope>NUCLEOTIDE SEQUENCE [LARGE SCALE GENOMIC DNA]</scope>
    <source>
        <strain evidence="3">CGMCC 1.12942</strain>
    </source>
</reference>
<dbReference type="SMART" id="SM01264">
    <property type="entry name" value="M16C_associated"/>
    <property type="match status" value="1"/>
</dbReference>
<dbReference type="Gene3D" id="3.30.830.10">
    <property type="entry name" value="Metalloenzyme, LuxS/M16 peptidase-like"/>
    <property type="match status" value="4"/>
</dbReference>